<protein>
    <submittedName>
        <fullName evidence="4">TetR family transcriptional regulator</fullName>
    </submittedName>
</protein>
<evidence type="ECO:0000259" key="3">
    <source>
        <dbReference type="PROSITE" id="PS50977"/>
    </source>
</evidence>
<dbReference type="RefSeq" id="WP_160496029.1">
    <property type="nucleotide sequence ID" value="NZ_WUBI01000001.1"/>
</dbReference>
<dbReference type="InterPro" id="IPR009057">
    <property type="entry name" value="Homeodomain-like_sf"/>
</dbReference>
<keyword evidence="5" id="KW-1185">Reference proteome</keyword>
<sequence length="183" mass="21928">MNPRVQKTRSSIMNAFLNLMTEKKYESITIRDIVQRAGINRSTFYLHFLDKEDLMEHNSTYVLGKLREAMQYPAFNFEKALMEYNERQQPISSLLTIFLHIEEYFKFYSVMLNEKQFPKQLDEMIKEELYKFSINEIRCAYNAGGLIGLIRYWISSEMRESPEHMAKWVTHVLLFPHENHPDE</sequence>
<dbReference type="PROSITE" id="PS50977">
    <property type="entry name" value="HTH_TETR_2"/>
    <property type="match status" value="1"/>
</dbReference>
<dbReference type="PANTHER" id="PTHR43479">
    <property type="entry name" value="ACREF/ENVCD OPERON REPRESSOR-RELATED"/>
    <property type="match status" value="1"/>
</dbReference>
<dbReference type="InterPro" id="IPR001647">
    <property type="entry name" value="HTH_TetR"/>
</dbReference>
<gene>
    <name evidence="4" type="ORF">GRF59_02180</name>
</gene>
<reference evidence="4 5" key="1">
    <citation type="submission" date="2019-12" db="EMBL/GenBank/DDBJ databases">
        <title>Paenibacillus sp. nov., an endophytic bacterium isolated from the stem of Dendrobium.</title>
        <authorList>
            <person name="Zhao R."/>
        </authorList>
    </citation>
    <scope>NUCLEOTIDE SEQUENCE [LARGE SCALE GENOMIC DNA]</scope>
    <source>
        <strain evidence="4 5">HJL G12</strain>
    </source>
</reference>
<dbReference type="PRINTS" id="PR00455">
    <property type="entry name" value="HTHTETR"/>
</dbReference>
<accession>A0A7X3LGE7</accession>
<proteinExistence type="predicted"/>
<dbReference type="InterPro" id="IPR050624">
    <property type="entry name" value="HTH-type_Tx_Regulator"/>
</dbReference>
<dbReference type="GO" id="GO:0003677">
    <property type="term" value="F:DNA binding"/>
    <property type="evidence" value="ECO:0007669"/>
    <property type="project" value="UniProtKB-UniRule"/>
</dbReference>
<organism evidence="4 5">
    <name type="scientific">Paenibacillus dendrobii</name>
    <dbReference type="NCBI Taxonomy" id="2691084"/>
    <lineage>
        <taxon>Bacteria</taxon>
        <taxon>Bacillati</taxon>
        <taxon>Bacillota</taxon>
        <taxon>Bacilli</taxon>
        <taxon>Bacillales</taxon>
        <taxon>Paenibacillaceae</taxon>
        <taxon>Paenibacillus</taxon>
    </lineage>
</organism>
<dbReference type="PANTHER" id="PTHR43479:SF7">
    <property type="entry name" value="TETR-FAMILY TRANSCRIPTIONAL REGULATOR"/>
    <property type="match status" value="1"/>
</dbReference>
<evidence type="ECO:0000313" key="4">
    <source>
        <dbReference type="EMBL" id="MWV42428.1"/>
    </source>
</evidence>
<dbReference type="EMBL" id="WUBI01000001">
    <property type="protein sequence ID" value="MWV42428.1"/>
    <property type="molecule type" value="Genomic_DNA"/>
</dbReference>
<comment type="caution">
    <text evidence="4">The sequence shown here is derived from an EMBL/GenBank/DDBJ whole genome shotgun (WGS) entry which is preliminary data.</text>
</comment>
<dbReference type="Gene3D" id="1.10.357.10">
    <property type="entry name" value="Tetracycline Repressor, domain 2"/>
    <property type="match status" value="1"/>
</dbReference>
<evidence type="ECO:0000256" key="1">
    <source>
        <dbReference type="ARBA" id="ARBA00023125"/>
    </source>
</evidence>
<dbReference type="Pfam" id="PF00440">
    <property type="entry name" value="TetR_N"/>
    <property type="match status" value="1"/>
</dbReference>
<dbReference type="Proteomes" id="UP000460318">
    <property type="component" value="Unassembled WGS sequence"/>
</dbReference>
<dbReference type="Pfam" id="PF14278">
    <property type="entry name" value="TetR_C_8"/>
    <property type="match status" value="1"/>
</dbReference>
<feature type="DNA-binding region" description="H-T-H motif" evidence="2">
    <location>
        <begin position="29"/>
        <end position="48"/>
    </location>
</feature>
<evidence type="ECO:0000313" key="5">
    <source>
        <dbReference type="Proteomes" id="UP000460318"/>
    </source>
</evidence>
<evidence type="ECO:0000256" key="2">
    <source>
        <dbReference type="PROSITE-ProRule" id="PRU00335"/>
    </source>
</evidence>
<dbReference type="InterPro" id="IPR039532">
    <property type="entry name" value="TetR_C_Firmicutes"/>
</dbReference>
<dbReference type="AlphaFoldDB" id="A0A7X3LGE7"/>
<keyword evidence="1 2" id="KW-0238">DNA-binding</keyword>
<dbReference type="SUPFAM" id="SSF46689">
    <property type="entry name" value="Homeodomain-like"/>
    <property type="match status" value="1"/>
</dbReference>
<name>A0A7X3LGE7_9BACL</name>
<feature type="domain" description="HTH tetR-type" evidence="3">
    <location>
        <begin position="6"/>
        <end position="66"/>
    </location>
</feature>